<keyword evidence="6 7" id="KW-0414">Isoprene biosynthesis</keyword>
<dbReference type="FunFam" id="3.30.413.10:FF:000005">
    <property type="entry name" value="4-hydroxy-3-methylbut-2-en-1-yl diphosphate synthase (flavodoxin)"/>
    <property type="match status" value="1"/>
</dbReference>
<comment type="caution">
    <text evidence="10">The sequence shown here is derived from an EMBL/GenBank/DDBJ whole genome shotgun (WGS) entry which is preliminary data.</text>
</comment>
<keyword evidence="4 7" id="KW-0408">Iron</keyword>
<dbReference type="PIRSF" id="PIRSF004640">
    <property type="entry name" value="IspG"/>
    <property type="match status" value="1"/>
</dbReference>
<dbReference type="Gene3D" id="3.30.413.10">
    <property type="entry name" value="Sulfite Reductase Hemoprotein, domain 1"/>
    <property type="match status" value="1"/>
</dbReference>
<dbReference type="InterPro" id="IPR011005">
    <property type="entry name" value="Dihydropteroate_synth-like_sf"/>
</dbReference>
<feature type="binding site" evidence="7">
    <location>
        <position position="267"/>
    </location>
    <ligand>
        <name>[4Fe-4S] cluster</name>
        <dbReference type="ChEBI" id="CHEBI:49883"/>
    </ligand>
</feature>
<evidence type="ECO:0000256" key="1">
    <source>
        <dbReference type="ARBA" id="ARBA00022485"/>
    </source>
</evidence>
<dbReference type="UniPathway" id="UPA00056">
    <property type="reaction ID" value="UER00096"/>
</dbReference>
<dbReference type="PATRIC" id="fig|1538.10.peg.4201"/>
<name>A0A168L7K0_9CLOT</name>
<protein>
    <recommendedName>
        <fullName evidence="7">4-hydroxy-3-methylbut-2-en-1-yl diphosphate synthase (flavodoxin)</fullName>
        <ecNumber evidence="7">1.17.7.3</ecNumber>
    </recommendedName>
    <alternativeName>
        <fullName evidence="7">1-hydroxy-2-methyl-2-(E)-butenyl 4-diphosphate synthase</fullName>
    </alternativeName>
</protein>
<dbReference type="SUPFAM" id="SSF51717">
    <property type="entry name" value="Dihydropteroate synthetase-like"/>
    <property type="match status" value="1"/>
</dbReference>
<dbReference type="GO" id="GO:0005506">
    <property type="term" value="F:iron ion binding"/>
    <property type="evidence" value="ECO:0007669"/>
    <property type="project" value="InterPro"/>
</dbReference>
<dbReference type="InterPro" id="IPR058578">
    <property type="entry name" value="IspG_TIM"/>
</dbReference>
<dbReference type="EMBL" id="LITT01000065">
    <property type="protein sequence ID" value="OAA82774.1"/>
    <property type="molecule type" value="Genomic_DNA"/>
</dbReference>
<dbReference type="Pfam" id="PF04551">
    <property type="entry name" value="GcpE"/>
    <property type="match status" value="1"/>
</dbReference>
<dbReference type="Proteomes" id="UP000077407">
    <property type="component" value="Unassembled WGS sequence"/>
</dbReference>
<feature type="domain" description="IspG C-terminal" evidence="9">
    <location>
        <begin position="260"/>
        <end position="348"/>
    </location>
</feature>
<dbReference type="HAMAP" id="MF_00159">
    <property type="entry name" value="IspG"/>
    <property type="match status" value="1"/>
</dbReference>
<accession>A0A168L7K0</accession>
<evidence type="ECO:0000256" key="4">
    <source>
        <dbReference type="ARBA" id="ARBA00023004"/>
    </source>
</evidence>
<evidence type="ECO:0000259" key="8">
    <source>
        <dbReference type="Pfam" id="PF04551"/>
    </source>
</evidence>
<evidence type="ECO:0000259" key="9">
    <source>
        <dbReference type="Pfam" id="PF26540"/>
    </source>
</evidence>
<dbReference type="FunFam" id="3.20.20.20:FF:000001">
    <property type="entry name" value="4-hydroxy-3-methylbut-2-en-1-yl diphosphate synthase (flavodoxin)"/>
    <property type="match status" value="1"/>
</dbReference>
<proteinExistence type="inferred from homology"/>
<comment type="catalytic activity">
    <reaction evidence="7">
        <text>(2E)-4-hydroxy-3-methylbut-2-enyl diphosphate + oxidized [flavodoxin] + H2O + 2 H(+) = 2-C-methyl-D-erythritol 2,4-cyclic diphosphate + reduced [flavodoxin]</text>
        <dbReference type="Rhea" id="RHEA:43604"/>
        <dbReference type="Rhea" id="RHEA-COMP:10622"/>
        <dbReference type="Rhea" id="RHEA-COMP:10623"/>
        <dbReference type="ChEBI" id="CHEBI:15377"/>
        <dbReference type="ChEBI" id="CHEBI:15378"/>
        <dbReference type="ChEBI" id="CHEBI:57618"/>
        <dbReference type="ChEBI" id="CHEBI:58210"/>
        <dbReference type="ChEBI" id="CHEBI:58483"/>
        <dbReference type="ChEBI" id="CHEBI:128753"/>
        <dbReference type="EC" id="1.17.7.3"/>
    </reaction>
</comment>
<dbReference type="PANTHER" id="PTHR30454">
    <property type="entry name" value="4-HYDROXY-3-METHYLBUT-2-EN-1-YL DIPHOSPHATE SYNTHASE"/>
    <property type="match status" value="1"/>
</dbReference>
<dbReference type="RefSeq" id="WP_063557319.1">
    <property type="nucleotide sequence ID" value="NZ_LITT01000065.1"/>
</dbReference>
<gene>
    <name evidence="7 10" type="primary">ispG</name>
    <name evidence="10" type="ORF">WY13_04122</name>
</gene>
<evidence type="ECO:0000256" key="2">
    <source>
        <dbReference type="ARBA" id="ARBA00022723"/>
    </source>
</evidence>
<dbReference type="GO" id="GO:0141197">
    <property type="term" value="F:4-hydroxy-3-methylbut-2-enyl-diphosphate synthase activity (flavodoxin)"/>
    <property type="evidence" value="ECO:0007669"/>
    <property type="project" value="UniProtKB-EC"/>
</dbReference>
<dbReference type="InterPro" id="IPR004588">
    <property type="entry name" value="IspG_bac-typ"/>
</dbReference>
<sequence>MNRAKKKTVKVGNIFLGGDFPVAVQSMTNTDTRNVEATTAQISELKEAGCDIVRCAVPDDIACSSMKKIIERVDIPLVADIHFDYKLALKSIENGISALRINPGNIGNIERVREVARAAKEANIPIRIGVNSGSLKKDILNKYGRVCSDALVDSALEHVKILENVGFYDIVISIKSSNVNQMVESYRKISEIVDYPLHLGVTEAGTIWRGTIKSSIGIGTLLMEGIGDTIRVSLTGNPVEEVRVGKEILKSCGLIKEGVEFISCPTCGRTEIDLIKIAEQVEKRLLNMHKNIKVAVMGCVVNGPGEAREADIGIAGGKGEGIIFKKGKIVKKVSEENLVEALIEEIKNI</sequence>
<evidence type="ECO:0000256" key="6">
    <source>
        <dbReference type="ARBA" id="ARBA00023229"/>
    </source>
</evidence>
<evidence type="ECO:0000313" key="10">
    <source>
        <dbReference type="EMBL" id="OAA82774.1"/>
    </source>
</evidence>
<dbReference type="GO" id="GO:0051539">
    <property type="term" value="F:4 iron, 4 sulfur cluster binding"/>
    <property type="evidence" value="ECO:0007669"/>
    <property type="project" value="UniProtKB-UniRule"/>
</dbReference>
<feature type="binding site" evidence="7">
    <location>
        <position position="306"/>
    </location>
    <ligand>
        <name>[4Fe-4S] cluster</name>
        <dbReference type="ChEBI" id="CHEBI:49883"/>
    </ligand>
</feature>
<evidence type="ECO:0000256" key="3">
    <source>
        <dbReference type="ARBA" id="ARBA00023002"/>
    </source>
</evidence>
<dbReference type="InterPro" id="IPR045854">
    <property type="entry name" value="NO2/SO3_Rdtase_4Fe4S_sf"/>
</dbReference>
<dbReference type="Gene3D" id="3.20.20.20">
    <property type="entry name" value="Dihydropteroate synthase-like"/>
    <property type="match status" value="1"/>
</dbReference>
<reference evidence="10 11" key="1">
    <citation type="journal article" date="2015" name="Biotechnol. Bioeng.">
        <title>Genome sequence and phenotypic characterization of Caulobacter segnis.</title>
        <authorList>
            <person name="Patel S."/>
            <person name="Fletcher B."/>
            <person name="Scott D.C."/>
            <person name="Ely B."/>
        </authorList>
    </citation>
    <scope>NUCLEOTIDE SEQUENCE [LARGE SCALE GENOMIC DNA]</scope>
    <source>
        <strain evidence="10 11">ERI-2</strain>
    </source>
</reference>
<dbReference type="NCBIfam" id="TIGR00612">
    <property type="entry name" value="ispG_gcpE"/>
    <property type="match status" value="1"/>
</dbReference>
<feature type="domain" description="IspG TIM-barrel" evidence="8">
    <location>
        <begin position="7"/>
        <end position="245"/>
    </location>
</feature>
<keyword evidence="2 7" id="KW-0479">Metal-binding</keyword>
<keyword evidence="3 7" id="KW-0560">Oxidoreductase</keyword>
<dbReference type="PANTHER" id="PTHR30454:SF0">
    <property type="entry name" value="4-HYDROXY-3-METHYLBUT-2-EN-1-YL DIPHOSPHATE SYNTHASE (FERREDOXIN), CHLOROPLASTIC"/>
    <property type="match status" value="1"/>
</dbReference>
<dbReference type="InterPro" id="IPR058579">
    <property type="entry name" value="IspG_C"/>
</dbReference>
<dbReference type="OrthoDB" id="9803214at2"/>
<dbReference type="InterPro" id="IPR016425">
    <property type="entry name" value="IspG_bac"/>
</dbReference>
<dbReference type="SUPFAM" id="SSF56014">
    <property type="entry name" value="Nitrite and sulphite reductase 4Fe-4S domain-like"/>
    <property type="match status" value="1"/>
</dbReference>
<organism evidence="10 11">
    <name type="scientific">Clostridium ljungdahlii</name>
    <dbReference type="NCBI Taxonomy" id="1538"/>
    <lineage>
        <taxon>Bacteria</taxon>
        <taxon>Bacillati</taxon>
        <taxon>Bacillota</taxon>
        <taxon>Clostridia</taxon>
        <taxon>Eubacteriales</taxon>
        <taxon>Clostridiaceae</taxon>
        <taxon>Clostridium</taxon>
    </lineage>
</organism>
<dbReference type="AlphaFoldDB" id="A0A168L7K0"/>
<comment type="similarity">
    <text evidence="7">Belongs to the IspG family.</text>
</comment>
<feature type="binding site" evidence="7">
    <location>
        <position position="264"/>
    </location>
    <ligand>
        <name>[4Fe-4S] cluster</name>
        <dbReference type="ChEBI" id="CHEBI:49883"/>
    </ligand>
</feature>
<dbReference type="NCBIfam" id="NF001540">
    <property type="entry name" value="PRK00366.1"/>
    <property type="match status" value="1"/>
</dbReference>
<comment type="function">
    <text evidence="7">Converts 2C-methyl-D-erythritol 2,4-cyclodiphosphate (ME-2,4cPP) into 1-hydroxy-2-methyl-2-(E)-butenyl 4-diphosphate.</text>
</comment>
<keyword evidence="1 7" id="KW-0004">4Fe-4S</keyword>
<comment type="cofactor">
    <cofactor evidence="7">
        <name>[4Fe-4S] cluster</name>
        <dbReference type="ChEBI" id="CHEBI:49883"/>
    </cofactor>
    <text evidence="7">Binds 1 [4Fe-4S] cluster.</text>
</comment>
<comment type="pathway">
    <text evidence="7">Isoprenoid biosynthesis; isopentenyl diphosphate biosynthesis via DXP pathway; isopentenyl diphosphate from 1-deoxy-D-xylulose 5-phosphate: step 5/6.</text>
</comment>
<feature type="binding site" evidence="7">
    <location>
        <position position="299"/>
    </location>
    <ligand>
        <name>[4Fe-4S] cluster</name>
        <dbReference type="ChEBI" id="CHEBI:49883"/>
    </ligand>
</feature>
<dbReference type="GO" id="GO:0046429">
    <property type="term" value="F:4-hydroxy-3-methylbut-2-en-1-yl diphosphate synthase activity (ferredoxin)"/>
    <property type="evidence" value="ECO:0007669"/>
    <property type="project" value="UniProtKB-UniRule"/>
</dbReference>
<dbReference type="GO" id="GO:0019288">
    <property type="term" value="P:isopentenyl diphosphate biosynthetic process, methylerythritol 4-phosphate pathway"/>
    <property type="evidence" value="ECO:0007669"/>
    <property type="project" value="UniProtKB-UniRule"/>
</dbReference>
<evidence type="ECO:0000313" key="11">
    <source>
        <dbReference type="Proteomes" id="UP000077407"/>
    </source>
</evidence>
<evidence type="ECO:0000256" key="7">
    <source>
        <dbReference type="HAMAP-Rule" id="MF_00159"/>
    </source>
</evidence>
<keyword evidence="5 7" id="KW-0411">Iron-sulfur</keyword>
<dbReference type="Pfam" id="PF26540">
    <property type="entry name" value="GcpE_C"/>
    <property type="match status" value="1"/>
</dbReference>
<dbReference type="GO" id="GO:0016114">
    <property type="term" value="P:terpenoid biosynthetic process"/>
    <property type="evidence" value="ECO:0007669"/>
    <property type="project" value="InterPro"/>
</dbReference>
<evidence type="ECO:0000256" key="5">
    <source>
        <dbReference type="ARBA" id="ARBA00023014"/>
    </source>
</evidence>
<dbReference type="EC" id="1.17.7.3" evidence="7"/>